<dbReference type="Proteomes" id="UP001214441">
    <property type="component" value="Unassembled WGS sequence"/>
</dbReference>
<reference evidence="1 2" key="1">
    <citation type="submission" date="2023-05" db="EMBL/GenBank/DDBJ databases">
        <title>Streptantibioticus silvisoli sp. nov., acidotolerant actinomycetes 1 from pine litter.</title>
        <authorList>
            <person name="Swiecimska M."/>
            <person name="Golinska P."/>
            <person name="Sangal V."/>
            <person name="Wachnowicz B."/>
            <person name="Goodfellow M."/>
        </authorList>
    </citation>
    <scope>NUCLEOTIDE SEQUENCE [LARGE SCALE GENOMIC DNA]</scope>
    <source>
        <strain evidence="1 2">DSM 42109</strain>
    </source>
</reference>
<proteinExistence type="predicted"/>
<comment type="caution">
    <text evidence="1">The sequence shown here is derived from an EMBL/GenBank/DDBJ whole genome shotgun (WGS) entry which is preliminary data.</text>
</comment>
<accession>A0ABT7A7P0</accession>
<dbReference type="EMBL" id="JANCPR020000055">
    <property type="protein sequence ID" value="MDJ1137339.1"/>
    <property type="molecule type" value="Genomic_DNA"/>
</dbReference>
<sequence>MSRLALPYRTPPATVVVPEGWRLVLGDEELPLPEALDDWDYQMDVELRRAVRIDVPRARAGAGLPADAVLGLAAIWTATGSNLRGCLRRVPLTGDGVQDIELRGTLRGVDLGGVLTLDTVLVLSGVSSTHAPFAPHRAGSLLWSDQATLRLQGDAPQFPMTVIDFEHTSFPTEAAWHLQIGAHLHSAAMGSLLLLVNERNETVATAFANAGKPRAVDRAVLSMVYADCARIMLEHALQQEQFVDGADFPEDSLGATLTNLFHRLFPGSTVHDLRLRREHSPSLFASELQAATQIFKEA</sequence>
<evidence type="ECO:0000313" key="2">
    <source>
        <dbReference type="Proteomes" id="UP001214441"/>
    </source>
</evidence>
<dbReference type="RefSeq" id="WP_274045492.1">
    <property type="nucleotide sequence ID" value="NZ_JANCPR020000055.1"/>
</dbReference>
<protein>
    <submittedName>
        <fullName evidence="1">Uncharacterized protein</fullName>
    </submittedName>
</protein>
<gene>
    <name evidence="1" type="ORF">NMN56_036405</name>
</gene>
<evidence type="ECO:0000313" key="1">
    <source>
        <dbReference type="EMBL" id="MDJ1137339.1"/>
    </source>
</evidence>
<organism evidence="1 2">
    <name type="scientific">Streptomyces iconiensis</name>
    <dbReference type="NCBI Taxonomy" id="1384038"/>
    <lineage>
        <taxon>Bacteria</taxon>
        <taxon>Bacillati</taxon>
        <taxon>Actinomycetota</taxon>
        <taxon>Actinomycetes</taxon>
        <taxon>Kitasatosporales</taxon>
        <taxon>Streptomycetaceae</taxon>
        <taxon>Streptomyces</taxon>
    </lineage>
</organism>
<name>A0ABT7A7P0_9ACTN</name>
<keyword evidence="2" id="KW-1185">Reference proteome</keyword>